<feature type="compositionally biased region" description="Low complexity" evidence="1">
    <location>
        <begin position="157"/>
        <end position="193"/>
    </location>
</feature>
<evidence type="ECO:0000259" key="2">
    <source>
        <dbReference type="PROSITE" id="PS50914"/>
    </source>
</evidence>
<dbReference type="EMBL" id="JELX01003211">
    <property type="protein sequence ID" value="KYF52966.1"/>
    <property type="molecule type" value="Genomic_DNA"/>
</dbReference>
<evidence type="ECO:0000256" key="1">
    <source>
        <dbReference type="SAM" id="MobiDB-lite"/>
    </source>
</evidence>
<proteinExistence type="predicted"/>
<gene>
    <name evidence="3" type="ORF">BE04_30735</name>
</gene>
<dbReference type="PROSITE" id="PS51257">
    <property type="entry name" value="PROKAR_LIPOPROTEIN"/>
    <property type="match status" value="1"/>
</dbReference>
<dbReference type="InterPro" id="IPR007055">
    <property type="entry name" value="BON_dom"/>
</dbReference>
<feature type="compositionally biased region" description="Basic and acidic residues" evidence="1">
    <location>
        <begin position="67"/>
        <end position="116"/>
    </location>
</feature>
<reference evidence="3 4" key="1">
    <citation type="submission" date="2014-02" db="EMBL/GenBank/DDBJ databases">
        <title>The small core and large imbalanced accessory genome model reveals a collaborative survival strategy of Sorangium cellulosum strains in nature.</title>
        <authorList>
            <person name="Han K."/>
            <person name="Peng R."/>
            <person name="Blom J."/>
            <person name="Li Y.-Z."/>
        </authorList>
    </citation>
    <scope>NUCLEOTIDE SEQUENCE [LARGE SCALE GENOMIC DNA]</scope>
    <source>
        <strain evidence="3 4">So0157-18</strain>
    </source>
</reference>
<comment type="caution">
    <text evidence="3">The sequence shown here is derived from an EMBL/GenBank/DDBJ whole genome shotgun (WGS) entry which is preliminary data.</text>
</comment>
<evidence type="ECO:0000313" key="3">
    <source>
        <dbReference type="EMBL" id="KYF52966.1"/>
    </source>
</evidence>
<protein>
    <recommendedName>
        <fullName evidence="2">BON domain-containing protein</fullName>
    </recommendedName>
</protein>
<name>A0A150PBC3_SORCE</name>
<feature type="region of interest" description="Disordered" evidence="1">
    <location>
        <begin position="30"/>
        <end position="261"/>
    </location>
</feature>
<dbReference type="Proteomes" id="UP000075604">
    <property type="component" value="Unassembled WGS sequence"/>
</dbReference>
<dbReference type="Gene3D" id="3.30.1340.30">
    <property type="match status" value="1"/>
</dbReference>
<dbReference type="PROSITE" id="PS50914">
    <property type="entry name" value="BON"/>
    <property type="match status" value="1"/>
</dbReference>
<feature type="compositionally biased region" description="Basic and acidic residues" evidence="1">
    <location>
        <begin position="241"/>
        <end position="256"/>
    </location>
</feature>
<accession>A0A150PBC3</accession>
<feature type="domain" description="BON" evidence="2">
    <location>
        <begin position="251"/>
        <end position="319"/>
    </location>
</feature>
<dbReference type="Pfam" id="PF04972">
    <property type="entry name" value="BON"/>
    <property type="match status" value="1"/>
</dbReference>
<evidence type="ECO:0000313" key="4">
    <source>
        <dbReference type="Proteomes" id="UP000075604"/>
    </source>
</evidence>
<dbReference type="AlphaFoldDB" id="A0A150PBC3"/>
<sequence>MSYRCTMSRIRWFSGATVLAIALVGTACRSESERAEGAVREPGDRATGDKIAPPEGQNQKPGQEPRGQAERVGDKAEQLAREGQELGREAREQAERVGEKAEQLAERGREVGREANEQMNRVGEQTGALKGDRGSGAREQAAPTPAPRDQGAPQGREAQGQTQGREAQGQTQGRAAQGQTQGREAQGQTQGREAQGQTGGAKDKDQAGGAVASARDTWTQEAKDNDYQVSFNRDGSVVATKEAKGSGERQADEALRNEVGGKLADSDHATVKKLSVTVHNGVVTLQGNVASVKEATEAVKEALEAKGVTKVISQIRYGSSP</sequence>
<organism evidence="3 4">
    <name type="scientific">Sorangium cellulosum</name>
    <name type="common">Polyangium cellulosum</name>
    <dbReference type="NCBI Taxonomy" id="56"/>
    <lineage>
        <taxon>Bacteria</taxon>
        <taxon>Pseudomonadati</taxon>
        <taxon>Myxococcota</taxon>
        <taxon>Polyangia</taxon>
        <taxon>Polyangiales</taxon>
        <taxon>Polyangiaceae</taxon>
        <taxon>Sorangium</taxon>
    </lineage>
</organism>
<feature type="compositionally biased region" description="Basic and acidic residues" evidence="1">
    <location>
        <begin position="30"/>
        <end position="48"/>
    </location>
</feature>